<dbReference type="Proteomes" id="UP000253551">
    <property type="component" value="Unassembled WGS sequence"/>
</dbReference>
<proteinExistence type="predicted"/>
<feature type="region of interest" description="Disordered" evidence="1">
    <location>
        <begin position="218"/>
        <end position="265"/>
    </location>
</feature>
<name>A0A367JP28_RHIST</name>
<sequence length="265" mass="30273">MKEIITAGNEADFSSLNTLGVPRTTSKYALEQKLLSNQKTFASVTRTPTQRRTSRTKLSNRQLMLIARPFTPVSESQGFQYLYLPNRHRLPLRDMRNRLHQLGLDHARILDIYYSAHGTVAILVHNDYLEEAKVLTVKCGIQIKGDFNLLHYSVVQNPDFKDKDDKTRTIEAYRLNNQRALPTIAYLRASINKAVARDFYKWQWITQEQMDLILSDDRQESSNTDMDMDTAASHFTDLNQPLSDASDNHNSTINLAGEGQPPSSQ</sequence>
<organism evidence="2 3">
    <name type="scientific">Rhizopus stolonifer</name>
    <name type="common">Rhizopus nigricans</name>
    <dbReference type="NCBI Taxonomy" id="4846"/>
    <lineage>
        <taxon>Eukaryota</taxon>
        <taxon>Fungi</taxon>
        <taxon>Fungi incertae sedis</taxon>
        <taxon>Mucoromycota</taxon>
        <taxon>Mucoromycotina</taxon>
        <taxon>Mucoromycetes</taxon>
        <taxon>Mucorales</taxon>
        <taxon>Mucorineae</taxon>
        <taxon>Rhizopodaceae</taxon>
        <taxon>Rhizopus</taxon>
    </lineage>
</organism>
<dbReference type="AlphaFoldDB" id="A0A367JP28"/>
<reference evidence="2 3" key="1">
    <citation type="journal article" date="2018" name="G3 (Bethesda)">
        <title>Phylogenetic and Phylogenomic Definition of Rhizopus Species.</title>
        <authorList>
            <person name="Gryganskyi A.P."/>
            <person name="Golan J."/>
            <person name="Dolatabadi S."/>
            <person name="Mondo S."/>
            <person name="Robb S."/>
            <person name="Idnurm A."/>
            <person name="Muszewska A."/>
            <person name="Steczkiewicz K."/>
            <person name="Masonjones S."/>
            <person name="Liao H.L."/>
            <person name="Gajdeczka M.T."/>
            <person name="Anike F."/>
            <person name="Vuek A."/>
            <person name="Anishchenko I.M."/>
            <person name="Voigt K."/>
            <person name="de Hoog G.S."/>
            <person name="Smith M.E."/>
            <person name="Heitman J."/>
            <person name="Vilgalys R."/>
            <person name="Stajich J.E."/>
        </authorList>
    </citation>
    <scope>NUCLEOTIDE SEQUENCE [LARGE SCALE GENOMIC DNA]</scope>
    <source>
        <strain evidence="2 3">LSU 92-RS-03</strain>
    </source>
</reference>
<dbReference type="OrthoDB" id="2279044at2759"/>
<evidence type="ECO:0000256" key="1">
    <source>
        <dbReference type="SAM" id="MobiDB-lite"/>
    </source>
</evidence>
<keyword evidence="3" id="KW-1185">Reference proteome</keyword>
<gene>
    <name evidence="2" type="ORF">CU098_008085</name>
</gene>
<dbReference type="STRING" id="4846.A0A367JP28"/>
<comment type="caution">
    <text evidence="2">The sequence shown here is derived from an EMBL/GenBank/DDBJ whole genome shotgun (WGS) entry which is preliminary data.</text>
</comment>
<evidence type="ECO:0000313" key="2">
    <source>
        <dbReference type="EMBL" id="RCH91676.1"/>
    </source>
</evidence>
<feature type="compositionally biased region" description="Polar residues" evidence="1">
    <location>
        <begin position="236"/>
        <end position="254"/>
    </location>
</feature>
<dbReference type="EMBL" id="PJQM01002957">
    <property type="protein sequence ID" value="RCH91676.1"/>
    <property type="molecule type" value="Genomic_DNA"/>
</dbReference>
<evidence type="ECO:0000313" key="3">
    <source>
        <dbReference type="Proteomes" id="UP000253551"/>
    </source>
</evidence>
<accession>A0A367JP28</accession>
<protein>
    <submittedName>
        <fullName evidence="2">Uncharacterized protein</fullName>
    </submittedName>
</protein>